<comment type="caution">
    <text evidence="1">The sequence shown here is derived from an EMBL/GenBank/DDBJ whole genome shotgun (WGS) entry which is preliminary data.</text>
</comment>
<gene>
    <name evidence="1" type="primary">g274</name>
    <name evidence="1" type="ORF">NpPPO83_00000274</name>
</gene>
<protein>
    <submittedName>
        <fullName evidence="1">Uncharacterized protein</fullName>
    </submittedName>
</protein>
<dbReference type="Proteomes" id="UP001165186">
    <property type="component" value="Unassembled WGS sequence"/>
</dbReference>
<keyword evidence="2" id="KW-1185">Reference proteome</keyword>
<accession>A0ACB5SDC1</accession>
<sequence length="481" mass="54011">MADRPLKRSYSTMAEPSEDSPGGGGSINDTTGSEGAHQGAPAGTDSMTDASPDRDPQNGMESSYAAPDTSFDGFGGGEDLESYTSGTDYITEQMLAHGPTSTPSRLLGLPAELLSEIAIRLDKKSMSALRLANKELAEATSREFRLLLHHQRVEFAPEGFRKLLDISQSRYAKEVKSIEFWAFNFNEQVYDSLWHAIGPDIHTARLLAGSWESRVTGLRHIDRDYEDDVRMKRIKRRFRANCRAEFHCILAETSTQLQDSLRASLSGLPVARSVSLRVGYSTEDDPSEAVADCNYSPPLSFWQFDALMEALAGRGMATDCLTLHDNCLINSPEDWDFTPPRSLNVLQVLPSLNELELVFREDYENAFGFRRVAEIISQAPNIRILRLANVWPGNLYMRPCVTPLLARYMRLRRLQRLDLTDLTVCFSSLQMILAGHRSLVELNIRECEFHGVDAWWEVWMMVGMFLDARNVSISDNIIVAI</sequence>
<reference evidence="1" key="1">
    <citation type="submission" date="2024-09" db="EMBL/GenBank/DDBJ databases">
        <title>Draft Genome Sequences of Neofusicoccum parvum.</title>
        <authorList>
            <person name="Ashida A."/>
            <person name="Camagna M."/>
            <person name="Tanaka A."/>
            <person name="Takemoto D."/>
        </authorList>
    </citation>
    <scope>NUCLEOTIDE SEQUENCE</scope>
    <source>
        <strain evidence="1">PPO83</strain>
    </source>
</reference>
<evidence type="ECO:0000313" key="2">
    <source>
        <dbReference type="Proteomes" id="UP001165186"/>
    </source>
</evidence>
<name>A0ACB5SDC1_9PEZI</name>
<dbReference type="EMBL" id="BSXG01000072">
    <property type="protein sequence ID" value="GME35591.1"/>
    <property type="molecule type" value="Genomic_DNA"/>
</dbReference>
<proteinExistence type="predicted"/>
<organism evidence="1 2">
    <name type="scientific">Neofusicoccum parvum</name>
    <dbReference type="NCBI Taxonomy" id="310453"/>
    <lineage>
        <taxon>Eukaryota</taxon>
        <taxon>Fungi</taxon>
        <taxon>Dikarya</taxon>
        <taxon>Ascomycota</taxon>
        <taxon>Pezizomycotina</taxon>
        <taxon>Dothideomycetes</taxon>
        <taxon>Dothideomycetes incertae sedis</taxon>
        <taxon>Botryosphaeriales</taxon>
        <taxon>Botryosphaeriaceae</taxon>
        <taxon>Neofusicoccum</taxon>
    </lineage>
</organism>
<evidence type="ECO:0000313" key="1">
    <source>
        <dbReference type="EMBL" id="GME35591.1"/>
    </source>
</evidence>